<protein>
    <recommendedName>
        <fullName evidence="3">DUF2922 domain-containing protein</fullName>
    </recommendedName>
</protein>
<keyword evidence="2" id="KW-1185">Reference proteome</keyword>
<sequence>MEYTLSMTFLTAMGVKSTLSVSGIKSTITDAEANALMDLIIAKNIFITTTGALSKKESAQLAERKVTKYDLA</sequence>
<evidence type="ECO:0000313" key="1">
    <source>
        <dbReference type="EMBL" id="BCZ48911.1"/>
    </source>
</evidence>
<dbReference type="RefSeq" id="WP_224035139.1">
    <property type="nucleotide sequence ID" value="NZ_AP024849.1"/>
</dbReference>
<dbReference type="EMBL" id="AP024849">
    <property type="protein sequence ID" value="BCZ48911.1"/>
    <property type="molecule type" value="Genomic_DNA"/>
</dbReference>
<evidence type="ECO:0000313" key="2">
    <source>
        <dbReference type="Proteomes" id="UP000824633"/>
    </source>
</evidence>
<proteinExistence type="predicted"/>
<organism evidence="1 2">
    <name type="scientific">Clostridium gelidum</name>
    <dbReference type="NCBI Taxonomy" id="704125"/>
    <lineage>
        <taxon>Bacteria</taxon>
        <taxon>Bacillati</taxon>
        <taxon>Bacillota</taxon>
        <taxon>Clostridia</taxon>
        <taxon>Eubacteriales</taxon>
        <taxon>Clostridiaceae</taxon>
        <taxon>Clostridium</taxon>
    </lineage>
</organism>
<dbReference type="InterPro" id="IPR021321">
    <property type="entry name" value="DUF2922"/>
</dbReference>
<dbReference type="Proteomes" id="UP000824633">
    <property type="component" value="Chromosome"/>
</dbReference>
<evidence type="ECO:0008006" key="3">
    <source>
        <dbReference type="Google" id="ProtNLM"/>
    </source>
</evidence>
<name>A0ABM7TAA8_9CLOT</name>
<gene>
    <name evidence="1" type="ORF">psyc5s11_49780</name>
</gene>
<reference evidence="2" key="1">
    <citation type="submission" date="2021-07" db="EMBL/GenBank/DDBJ databases">
        <title>Complete genome sequencing of a Clostridium isolate.</title>
        <authorList>
            <person name="Ueki A."/>
            <person name="Tonouchi A."/>
        </authorList>
    </citation>
    <scope>NUCLEOTIDE SEQUENCE [LARGE SCALE GENOMIC DNA]</scope>
    <source>
        <strain evidence="2">C5S11</strain>
    </source>
</reference>
<accession>A0ABM7TAA8</accession>
<dbReference type="Pfam" id="PF11148">
    <property type="entry name" value="DUF2922"/>
    <property type="match status" value="1"/>
</dbReference>